<keyword evidence="2" id="KW-1185">Reference proteome</keyword>
<evidence type="ECO:0000313" key="1">
    <source>
        <dbReference type="EMBL" id="MBA0016152.1"/>
    </source>
</evidence>
<name>A0A7V8SJA4_9LACT</name>
<organism evidence="1 2">
    <name type="scientific">Pseudolactococcus laudensis</name>
    <dbReference type="NCBI Taxonomy" id="1494461"/>
    <lineage>
        <taxon>Bacteria</taxon>
        <taxon>Bacillati</taxon>
        <taxon>Bacillota</taxon>
        <taxon>Bacilli</taxon>
        <taxon>Lactobacillales</taxon>
        <taxon>Streptococcaceae</taxon>
        <taxon>Pseudolactococcus</taxon>
    </lineage>
</organism>
<dbReference type="GeneID" id="303194508"/>
<dbReference type="RefSeq" id="WP_180746319.1">
    <property type="nucleotide sequence ID" value="NZ_CBCRWQ010000003.1"/>
</dbReference>
<evidence type="ECO:0000313" key="2">
    <source>
        <dbReference type="Proteomes" id="UP000530186"/>
    </source>
</evidence>
<comment type="caution">
    <text evidence="1">The sequence shown here is derived from an EMBL/GenBank/DDBJ whole genome shotgun (WGS) entry which is preliminary data.</text>
</comment>
<accession>A0A7V8SJA4</accession>
<sequence>MLVNHEKEDLECAPINASSADTLPDAHPLYGRINEQLIEAGDQLAREVIKGLVSYHDGMAGHSDLIAQTRSPQVFKLLGTMDESEVFKLSFIETMTLYGYTIYEDRDTYISIDGTHLDHGLKRLFNRLKDMLHKERRYDAQAIEQEIEALAGDQRLDDLMTVISNINRYRYRKNFIAKLYSVAPDLDQTVIQTLVVKTLRNKYRRLFLCRNASHFDKCLNYFFSKDKV</sequence>
<dbReference type="Proteomes" id="UP000530186">
    <property type="component" value="Unassembled WGS sequence"/>
</dbReference>
<proteinExistence type="predicted"/>
<protein>
    <submittedName>
        <fullName evidence="1">Uncharacterized protein</fullName>
    </submittedName>
</protein>
<dbReference type="AlphaFoldDB" id="A0A7V8SJA4"/>
<reference evidence="1 2" key="1">
    <citation type="submission" date="2020-07" db="EMBL/GenBank/DDBJ databases">
        <authorList>
            <person name="Hilgarth M."/>
            <person name="Werum V."/>
            <person name="Vogel R.F."/>
        </authorList>
    </citation>
    <scope>NUCLEOTIDE SEQUENCE [LARGE SCALE GENOMIC DNA]</scope>
    <source>
        <strain evidence="1 2">DSM 28961</strain>
    </source>
</reference>
<gene>
    <name evidence="1" type="ORF">HZR21_03160</name>
</gene>
<dbReference type="EMBL" id="JACBNY010000003">
    <property type="protein sequence ID" value="MBA0016152.1"/>
    <property type="molecule type" value="Genomic_DNA"/>
</dbReference>